<dbReference type="InterPro" id="IPR050942">
    <property type="entry name" value="F-box_BR-signaling"/>
</dbReference>
<accession>A0A2N9FF80</accession>
<dbReference type="Pfam" id="PF00646">
    <property type="entry name" value="F-box"/>
    <property type="match status" value="1"/>
</dbReference>
<sequence length="398" mass="45482">MSNWADLPFDIVSEIMRRLSFFDDIVIVSAVCKSWQSSIHSLEKYPLPPSSPWLMLAEESEQGNDKESETTRSFFNLLDTKVYDFNLPEIVGRKCFGTSLGWLVSIGIDLQIKLFHPLSKHQISLPPQPTFFYQPHCELDPKYLRDMFVSKFVLSRSPWNSLTHEYDGDCVIVASYEESNKLAFTRPGYKAWIDIESSWCRCFVDIAFYKGKFYVVEHRGEVSVCCIDNNEKARIETIAAAPKEIINLAQLYLVESSGDLLLVQRIRGGFLYSCFEDEFEKQDMINDNQYVTIGFTVLKLKRCTEAGSKYEYNWVKVDNLGDQALFVGDNKSVSLSASSFNGCKANCIYFTDDSLLDYDVTINGGGYDMGIFSMEDGTIKDHYPGQSLSYFSTPLWYI</sequence>
<name>A0A2N9FF80_FAGSY</name>
<dbReference type="InterPro" id="IPR036047">
    <property type="entry name" value="F-box-like_dom_sf"/>
</dbReference>
<dbReference type="InterPro" id="IPR005174">
    <property type="entry name" value="KIB1-4_b-propeller"/>
</dbReference>
<dbReference type="EMBL" id="OIVN01000806">
    <property type="protein sequence ID" value="SPC85853.1"/>
    <property type="molecule type" value="Genomic_DNA"/>
</dbReference>
<dbReference type="InterPro" id="IPR001810">
    <property type="entry name" value="F-box_dom"/>
</dbReference>
<dbReference type="PANTHER" id="PTHR44259">
    <property type="entry name" value="OS07G0183000 PROTEIN-RELATED"/>
    <property type="match status" value="1"/>
</dbReference>
<evidence type="ECO:0000313" key="2">
    <source>
        <dbReference type="EMBL" id="SPC85853.1"/>
    </source>
</evidence>
<dbReference type="AlphaFoldDB" id="A0A2N9FF80"/>
<reference evidence="2" key="1">
    <citation type="submission" date="2018-02" db="EMBL/GenBank/DDBJ databases">
        <authorList>
            <person name="Cohen D.B."/>
            <person name="Kent A.D."/>
        </authorList>
    </citation>
    <scope>NUCLEOTIDE SEQUENCE</scope>
</reference>
<organism evidence="2">
    <name type="scientific">Fagus sylvatica</name>
    <name type="common">Beechnut</name>
    <dbReference type="NCBI Taxonomy" id="28930"/>
    <lineage>
        <taxon>Eukaryota</taxon>
        <taxon>Viridiplantae</taxon>
        <taxon>Streptophyta</taxon>
        <taxon>Embryophyta</taxon>
        <taxon>Tracheophyta</taxon>
        <taxon>Spermatophyta</taxon>
        <taxon>Magnoliopsida</taxon>
        <taxon>eudicotyledons</taxon>
        <taxon>Gunneridae</taxon>
        <taxon>Pentapetalae</taxon>
        <taxon>rosids</taxon>
        <taxon>fabids</taxon>
        <taxon>Fagales</taxon>
        <taxon>Fagaceae</taxon>
        <taxon>Fagus</taxon>
    </lineage>
</organism>
<dbReference type="PANTHER" id="PTHR44259:SF114">
    <property type="entry name" value="OS06G0707300 PROTEIN"/>
    <property type="match status" value="1"/>
</dbReference>
<dbReference type="SUPFAM" id="SSF81383">
    <property type="entry name" value="F-box domain"/>
    <property type="match status" value="1"/>
</dbReference>
<dbReference type="Pfam" id="PF03478">
    <property type="entry name" value="Beta-prop_KIB1-4"/>
    <property type="match status" value="1"/>
</dbReference>
<dbReference type="SMART" id="SM00256">
    <property type="entry name" value="FBOX"/>
    <property type="match status" value="1"/>
</dbReference>
<feature type="domain" description="F-box" evidence="1">
    <location>
        <begin position="7"/>
        <end position="50"/>
    </location>
</feature>
<gene>
    <name evidence="2" type="ORF">FSB_LOCUS13735</name>
</gene>
<evidence type="ECO:0000259" key="1">
    <source>
        <dbReference type="SMART" id="SM00256"/>
    </source>
</evidence>
<protein>
    <recommendedName>
        <fullName evidence="1">F-box domain-containing protein</fullName>
    </recommendedName>
</protein>
<dbReference type="Gene3D" id="1.20.1280.50">
    <property type="match status" value="1"/>
</dbReference>
<proteinExistence type="predicted"/>